<feature type="transmembrane region" description="Helical" evidence="1">
    <location>
        <begin position="65"/>
        <end position="86"/>
    </location>
</feature>
<proteinExistence type="predicted"/>
<organism evidence="2 3">
    <name type="scientific">Croceivirga radicis</name>
    <dbReference type="NCBI Taxonomy" id="1929488"/>
    <lineage>
        <taxon>Bacteria</taxon>
        <taxon>Pseudomonadati</taxon>
        <taxon>Bacteroidota</taxon>
        <taxon>Flavobacteriia</taxon>
        <taxon>Flavobacteriales</taxon>
        <taxon>Flavobacteriaceae</taxon>
        <taxon>Croceivirga</taxon>
    </lineage>
</organism>
<gene>
    <name evidence="2" type="ORF">BUL40_11320</name>
</gene>
<keyword evidence="1" id="KW-0812">Transmembrane</keyword>
<dbReference type="OrthoDB" id="1099888at2"/>
<name>A0A1V6LQG1_9FLAO</name>
<keyword evidence="1" id="KW-1133">Transmembrane helix</keyword>
<dbReference type="Proteomes" id="UP000191680">
    <property type="component" value="Unassembled WGS sequence"/>
</dbReference>
<dbReference type="AlphaFoldDB" id="A0A1V6LQG1"/>
<reference evidence="2 3" key="1">
    <citation type="submission" date="2016-12" db="EMBL/GenBank/DDBJ databases">
        <authorList>
            <person name="Song W.-J."/>
            <person name="Kurnit D.M."/>
        </authorList>
    </citation>
    <scope>NUCLEOTIDE SEQUENCE [LARGE SCALE GENOMIC DNA]</scope>
    <source>
        <strain evidence="2 3">HSG9</strain>
    </source>
</reference>
<accession>A0A1V6LQG1</accession>
<protein>
    <recommendedName>
        <fullName evidence="4">DUF4190 domain-containing protein</fullName>
    </recommendedName>
</protein>
<evidence type="ECO:0000313" key="2">
    <source>
        <dbReference type="EMBL" id="OQD42349.1"/>
    </source>
</evidence>
<evidence type="ECO:0008006" key="4">
    <source>
        <dbReference type="Google" id="ProtNLM"/>
    </source>
</evidence>
<keyword evidence="1" id="KW-0472">Membrane</keyword>
<evidence type="ECO:0000256" key="1">
    <source>
        <dbReference type="SAM" id="Phobius"/>
    </source>
</evidence>
<keyword evidence="3" id="KW-1185">Reference proteome</keyword>
<comment type="caution">
    <text evidence="2">The sequence shown here is derived from an EMBL/GenBank/DDBJ whole genome shotgun (WGS) entry which is preliminary data.</text>
</comment>
<dbReference type="EMBL" id="MTBC01000007">
    <property type="protein sequence ID" value="OQD42349.1"/>
    <property type="molecule type" value="Genomic_DNA"/>
</dbReference>
<dbReference type="NCBIfam" id="NF040945">
    <property type="entry name" value="CCC_membrane"/>
    <property type="match status" value="1"/>
</dbReference>
<evidence type="ECO:0000313" key="3">
    <source>
        <dbReference type="Proteomes" id="UP000191680"/>
    </source>
</evidence>
<dbReference type="RefSeq" id="WP_010520102.1">
    <property type="nucleotide sequence ID" value="NZ_AFOE01000059.1"/>
</dbReference>
<sequence length="109" mass="12067">MEQQKLPNGTAIIVLSIFGYLCCCFSGLGIIPSAIAFYMANKTEGLYKANPELYANGSQAKTYKILALIALILNVLMVARLIYVIATGDFEQSMEQSRELLEQWGLEQP</sequence>
<feature type="transmembrane region" description="Helical" evidence="1">
    <location>
        <begin position="12"/>
        <end position="40"/>
    </location>
</feature>